<accession>A0A1H0IEC8</accession>
<proteinExistence type="predicted"/>
<feature type="compositionally biased region" description="Basic and acidic residues" evidence="1">
    <location>
        <begin position="23"/>
        <end position="42"/>
    </location>
</feature>
<gene>
    <name evidence="3" type="ORF">SAMN04487957_10591</name>
</gene>
<evidence type="ECO:0000256" key="1">
    <source>
        <dbReference type="SAM" id="MobiDB-lite"/>
    </source>
</evidence>
<dbReference type="InterPro" id="IPR055634">
    <property type="entry name" value="DUF7210"/>
</dbReference>
<organism evidence="3 4">
    <name type="scientific">Halomonas shengliensis</name>
    <dbReference type="NCBI Taxonomy" id="419597"/>
    <lineage>
        <taxon>Bacteria</taxon>
        <taxon>Pseudomonadati</taxon>
        <taxon>Pseudomonadota</taxon>
        <taxon>Gammaproteobacteria</taxon>
        <taxon>Oceanospirillales</taxon>
        <taxon>Halomonadaceae</taxon>
        <taxon>Halomonas</taxon>
    </lineage>
</organism>
<evidence type="ECO:0000313" key="4">
    <source>
        <dbReference type="Proteomes" id="UP000199075"/>
    </source>
</evidence>
<feature type="region of interest" description="Disordered" evidence="1">
    <location>
        <begin position="1"/>
        <end position="49"/>
    </location>
</feature>
<dbReference type="RefSeq" id="WP_176760263.1">
    <property type="nucleotide sequence ID" value="NZ_FNIV01000005.1"/>
</dbReference>
<dbReference type="EMBL" id="FNIV01000005">
    <property type="protein sequence ID" value="SDO29829.1"/>
    <property type="molecule type" value="Genomic_DNA"/>
</dbReference>
<name>A0A1H0IEC8_9GAMM</name>
<evidence type="ECO:0000313" key="3">
    <source>
        <dbReference type="EMBL" id="SDO29829.1"/>
    </source>
</evidence>
<dbReference type="AlphaFoldDB" id="A0A1H0IEC8"/>
<reference evidence="4" key="1">
    <citation type="submission" date="2016-10" db="EMBL/GenBank/DDBJ databases">
        <authorList>
            <person name="Varghese N."/>
            <person name="Submissions S."/>
        </authorList>
    </citation>
    <scope>NUCLEOTIDE SEQUENCE [LARGE SCALE GENOMIC DNA]</scope>
    <source>
        <strain evidence="4">CGMCC 1.6444</strain>
    </source>
</reference>
<dbReference type="Proteomes" id="UP000199075">
    <property type="component" value="Unassembled WGS sequence"/>
</dbReference>
<sequence length="49" mass="5523">MTDTKAQAGDLIKVKLQAPHTHGGKDYKEGEEIAVRPDQLDRLKKHKKV</sequence>
<feature type="domain" description="DUF7210" evidence="2">
    <location>
        <begin position="13"/>
        <end position="49"/>
    </location>
</feature>
<dbReference type="STRING" id="419597.SAMN04487957_10591"/>
<keyword evidence="4" id="KW-1185">Reference proteome</keyword>
<protein>
    <recommendedName>
        <fullName evidence="2">DUF7210 domain-containing protein</fullName>
    </recommendedName>
</protein>
<dbReference type="Pfam" id="PF23843">
    <property type="entry name" value="DUF7210"/>
    <property type="match status" value="1"/>
</dbReference>
<evidence type="ECO:0000259" key="2">
    <source>
        <dbReference type="Pfam" id="PF23843"/>
    </source>
</evidence>